<organism evidence="3">
    <name type="scientific">Pseudomonas putida</name>
    <name type="common">Arthrobacter siderocapsulatus</name>
    <dbReference type="NCBI Taxonomy" id="303"/>
    <lineage>
        <taxon>Bacteria</taxon>
        <taxon>Pseudomonadati</taxon>
        <taxon>Pseudomonadota</taxon>
        <taxon>Gammaproteobacteria</taxon>
        <taxon>Pseudomonadales</taxon>
        <taxon>Pseudomonadaceae</taxon>
        <taxon>Pseudomonas</taxon>
    </lineage>
</organism>
<dbReference type="InterPro" id="IPR009468">
    <property type="entry name" value="DUF1090"/>
</dbReference>
<feature type="chain" id="PRO_5008536949" description="DUF1090 domain-containing protein" evidence="2">
    <location>
        <begin position="23"/>
        <end position="131"/>
    </location>
</feature>
<proteinExistence type="predicted"/>
<accession>A0A1B2FBV7</accession>
<evidence type="ECO:0000313" key="3">
    <source>
        <dbReference type="EMBL" id="ANY89730.1"/>
    </source>
</evidence>
<keyword evidence="2" id="KW-0732">Signal</keyword>
<dbReference type="AlphaFoldDB" id="A0A1B2FBV7"/>
<feature type="signal peptide" evidence="2">
    <location>
        <begin position="1"/>
        <end position="22"/>
    </location>
</feature>
<gene>
    <name evidence="3" type="ORF">IEC33019_4223</name>
</gene>
<feature type="region of interest" description="Disordered" evidence="1">
    <location>
        <begin position="89"/>
        <end position="113"/>
    </location>
</feature>
<protein>
    <recommendedName>
        <fullName evidence="4">DUF1090 domain-containing protein</fullName>
    </recommendedName>
</protein>
<reference evidence="3" key="1">
    <citation type="submission" date="2016-07" db="EMBL/GenBank/DDBJ databases">
        <title>New class B carbapenemase carried by novel plasmid in Pseudomonas putida enviromental strain in eastern Amazonia.</title>
        <authorList>
            <person name="Souza C.O."/>
            <person name="Lima K.V."/>
            <person name="Brasiliense D.M."/>
            <person name="Perez-Chaparro P.J."/>
            <person name="Mamizuka E.M."/>
            <person name="Lima M.O."/>
            <person name="Lima L.N."/>
            <person name="McCulloch J.A."/>
        </authorList>
    </citation>
    <scope>NUCLEOTIDE SEQUENCE [LARGE SCALE GENOMIC DNA]</scope>
    <source>
        <strain evidence="3">IEC33019</strain>
    </source>
</reference>
<sequence>MKARSALTLLMTLGLAAGTVHAAQPNPGLTGCAAKRSAIENQLQYARKHNNWGEIRGLEKALKEHTAHCTDASLKQQREAKVADAKAEVAERKTDLAEAQAKGDKGKIAKRERKLAESEAELKQAELELNK</sequence>
<dbReference type="RefSeq" id="WP_070090545.1">
    <property type="nucleotide sequence ID" value="NZ_CP016634.1"/>
</dbReference>
<evidence type="ECO:0000256" key="2">
    <source>
        <dbReference type="SAM" id="SignalP"/>
    </source>
</evidence>
<dbReference type="PROSITE" id="PS51257">
    <property type="entry name" value="PROKAR_LIPOPROTEIN"/>
    <property type="match status" value="1"/>
</dbReference>
<name>A0A1B2FBV7_PSEPU</name>
<dbReference type="Pfam" id="PF06476">
    <property type="entry name" value="DUF1090"/>
    <property type="match status" value="1"/>
</dbReference>
<dbReference type="EMBL" id="CP016634">
    <property type="protein sequence ID" value="ANY89730.1"/>
    <property type="molecule type" value="Genomic_DNA"/>
</dbReference>
<evidence type="ECO:0000256" key="1">
    <source>
        <dbReference type="SAM" id="MobiDB-lite"/>
    </source>
</evidence>
<evidence type="ECO:0008006" key="4">
    <source>
        <dbReference type="Google" id="ProtNLM"/>
    </source>
</evidence>